<dbReference type="InterPro" id="IPR008927">
    <property type="entry name" value="6-PGluconate_DH-like_C_sf"/>
</dbReference>
<dbReference type="PANTHER" id="PTHR21363">
    <property type="entry name" value="PREPHENATE DEHYDROGENASE"/>
    <property type="match status" value="1"/>
</dbReference>
<protein>
    <submittedName>
        <fullName evidence="3">Prephenate dehydrogenase</fullName>
        <ecNumber evidence="3">1.3.1.12</ecNumber>
    </submittedName>
</protein>
<dbReference type="GO" id="GO:0070403">
    <property type="term" value="F:NAD+ binding"/>
    <property type="evidence" value="ECO:0007669"/>
    <property type="project" value="InterPro"/>
</dbReference>
<dbReference type="Proteomes" id="UP000186309">
    <property type="component" value="Chromosome"/>
</dbReference>
<dbReference type="EC" id="1.3.1.12" evidence="3"/>
<dbReference type="AlphaFoldDB" id="A0A1U7CYR3"/>
<dbReference type="InterPro" id="IPR046825">
    <property type="entry name" value="PDH_C"/>
</dbReference>
<dbReference type="Pfam" id="PF20463">
    <property type="entry name" value="PDH_C"/>
    <property type="match status" value="1"/>
</dbReference>
<evidence type="ECO:0000256" key="1">
    <source>
        <dbReference type="ARBA" id="ARBA00023002"/>
    </source>
</evidence>
<dbReference type="FunFam" id="3.40.50.720:FF:000208">
    <property type="entry name" value="Prephenate dehydrogenase"/>
    <property type="match status" value="1"/>
</dbReference>
<dbReference type="PROSITE" id="PS51176">
    <property type="entry name" value="PDH_ADH"/>
    <property type="match status" value="1"/>
</dbReference>
<dbReference type="GO" id="GO:0008977">
    <property type="term" value="F:prephenate dehydrogenase (NAD+) activity"/>
    <property type="evidence" value="ECO:0007669"/>
    <property type="project" value="UniProtKB-EC"/>
</dbReference>
<accession>A0A1U7CYR3</accession>
<dbReference type="EMBL" id="CP019082">
    <property type="protein sequence ID" value="APW64075.1"/>
    <property type="molecule type" value="Genomic_DNA"/>
</dbReference>
<dbReference type="InterPro" id="IPR003099">
    <property type="entry name" value="Prephen_DH"/>
</dbReference>
<dbReference type="InterPro" id="IPR036291">
    <property type="entry name" value="NAD(P)-bd_dom_sf"/>
</dbReference>
<keyword evidence="4" id="KW-1185">Reference proteome</keyword>
<feature type="domain" description="Prephenate/arogenate dehydrogenase" evidence="2">
    <location>
        <begin position="5"/>
        <end position="287"/>
    </location>
</feature>
<name>A0A1U7CYR3_9BACT</name>
<dbReference type="KEGG" id="pbor:BSF38_05665"/>
<dbReference type="Gene3D" id="3.40.50.720">
    <property type="entry name" value="NAD(P)-binding Rossmann-like Domain"/>
    <property type="match status" value="1"/>
</dbReference>
<dbReference type="GO" id="GO:0006571">
    <property type="term" value="P:tyrosine biosynthetic process"/>
    <property type="evidence" value="ECO:0007669"/>
    <property type="project" value="InterPro"/>
</dbReference>
<evidence type="ECO:0000313" key="3">
    <source>
        <dbReference type="EMBL" id="APW64075.1"/>
    </source>
</evidence>
<evidence type="ECO:0000313" key="4">
    <source>
        <dbReference type="Proteomes" id="UP000186309"/>
    </source>
</evidence>
<reference evidence="4" key="1">
    <citation type="submission" date="2016-12" db="EMBL/GenBank/DDBJ databases">
        <title>Comparative genomics of four Isosphaeraceae planctomycetes: a common pool of plasmids and glycoside hydrolase genes.</title>
        <authorList>
            <person name="Ivanova A."/>
        </authorList>
    </citation>
    <scope>NUCLEOTIDE SEQUENCE [LARGE SCALE GENOMIC DNA]</scope>
    <source>
        <strain evidence="4">PX4</strain>
    </source>
</reference>
<dbReference type="GO" id="GO:0004665">
    <property type="term" value="F:prephenate dehydrogenase (NADP+) activity"/>
    <property type="evidence" value="ECO:0007669"/>
    <property type="project" value="InterPro"/>
</dbReference>
<dbReference type="SUPFAM" id="SSF51735">
    <property type="entry name" value="NAD(P)-binding Rossmann-fold domains"/>
    <property type="match status" value="1"/>
</dbReference>
<dbReference type="STRING" id="1387353.BSF38_05665"/>
<dbReference type="SUPFAM" id="SSF48179">
    <property type="entry name" value="6-phosphogluconate dehydrogenase C-terminal domain-like"/>
    <property type="match status" value="1"/>
</dbReference>
<dbReference type="PANTHER" id="PTHR21363:SF0">
    <property type="entry name" value="PREPHENATE DEHYDROGENASE [NADP(+)]"/>
    <property type="match status" value="1"/>
</dbReference>
<proteinExistence type="predicted"/>
<sequence>MDRFGTVAVVGVGLIGGSIGLALRSRGLASTVVGVGRDLQALEQARHRGVIDRATTDLAQGVAEADVVVVCTPVGRVALDVRRASESAPKTALITDAGSTKRRIVEEVEKTPSAAELFVGAHPLAGSERSGSAFSKADLFRDRVCVLTPTAKTPASRLRAARGFWSSLGCRILEMGPVEHDEVVAYTSHLPHALAASLAATVPVDWLPLAAGAFRDGSRVAGADTELWTAIFRENRGPLMTAVGALQDRLATLKYALMNDDEDAIRRWWDDARTRRALFEAQQPPES</sequence>
<evidence type="ECO:0000259" key="2">
    <source>
        <dbReference type="PROSITE" id="PS51176"/>
    </source>
</evidence>
<organism evidence="3 4">
    <name type="scientific">Paludisphaera borealis</name>
    <dbReference type="NCBI Taxonomy" id="1387353"/>
    <lineage>
        <taxon>Bacteria</taxon>
        <taxon>Pseudomonadati</taxon>
        <taxon>Planctomycetota</taxon>
        <taxon>Planctomycetia</taxon>
        <taxon>Isosphaerales</taxon>
        <taxon>Isosphaeraceae</taxon>
        <taxon>Paludisphaera</taxon>
    </lineage>
</organism>
<gene>
    <name evidence="3" type="primary">tyrA</name>
    <name evidence="3" type="ORF">BSF38_05665</name>
</gene>
<dbReference type="Pfam" id="PF02153">
    <property type="entry name" value="PDH_N"/>
    <property type="match status" value="1"/>
</dbReference>
<dbReference type="Gene3D" id="1.10.3660.10">
    <property type="entry name" value="6-phosphogluconate dehydrogenase C-terminal like domain"/>
    <property type="match status" value="1"/>
</dbReference>
<dbReference type="InterPro" id="IPR046826">
    <property type="entry name" value="PDH_N"/>
</dbReference>
<dbReference type="InterPro" id="IPR050812">
    <property type="entry name" value="Preph/Arog_dehydrog"/>
</dbReference>
<keyword evidence="1 3" id="KW-0560">Oxidoreductase</keyword>